<organism evidence="2 3">
    <name type="scientific">Palleronia caenipelagi</name>
    <dbReference type="NCBI Taxonomy" id="2489174"/>
    <lineage>
        <taxon>Bacteria</taxon>
        <taxon>Pseudomonadati</taxon>
        <taxon>Pseudomonadota</taxon>
        <taxon>Alphaproteobacteria</taxon>
        <taxon>Rhodobacterales</taxon>
        <taxon>Roseobacteraceae</taxon>
        <taxon>Palleronia</taxon>
    </lineage>
</organism>
<keyword evidence="1" id="KW-0732">Signal</keyword>
<evidence type="ECO:0000256" key="1">
    <source>
        <dbReference type="SAM" id="SignalP"/>
    </source>
</evidence>
<gene>
    <name evidence="2" type="ORF">FEV53_09040</name>
</gene>
<keyword evidence="3" id="KW-1185">Reference proteome</keyword>
<dbReference type="Proteomes" id="UP000318590">
    <property type="component" value="Unassembled WGS sequence"/>
</dbReference>
<dbReference type="AlphaFoldDB" id="A0A547Q306"/>
<protein>
    <recommendedName>
        <fullName evidence="4">DUF3035 domain-containing protein</fullName>
    </recommendedName>
</protein>
<dbReference type="PROSITE" id="PS51257">
    <property type="entry name" value="PROKAR_LIPOPROTEIN"/>
    <property type="match status" value="1"/>
</dbReference>
<feature type="chain" id="PRO_5021954499" description="DUF3035 domain-containing protein" evidence="1">
    <location>
        <begin position="24"/>
        <end position="99"/>
    </location>
</feature>
<evidence type="ECO:0000313" key="3">
    <source>
        <dbReference type="Proteomes" id="UP000318590"/>
    </source>
</evidence>
<proteinExistence type="predicted"/>
<sequence length="99" mass="10594">MTRLTILLPILLSACALPDINVAAPPETATRPELRPVEEIVLQLPKTSQATPMVAEDLQAQAEALEARGAALPDHAVDPAEQARLAARAERLRKLRDGG</sequence>
<dbReference type="EMBL" id="VFSV01000012">
    <property type="protein sequence ID" value="TRD20762.1"/>
    <property type="molecule type" value="Genomic_DNA"/>
</dbReference>
<comment type="caution">
    <text evidence="2">The sequence shown here is derived from an EMBL/GenBank/DDBJ whole genome shotgun (WGS) entry which is preliminary data.</text>
</comment>
<dbReference type="RefSeq" id="WP_142834494.1">
    <property type="nucleotide sequence ID" value="NZ_VFSV01000012.1"/>
</dbReference>
<evidence type="ECO:0000313" key="2">
    <source>
        <dbReference type="EMBL" id="TRD20762.1"/>
    </source>
</evidence>
<evidence type="ECO:0008006" key="4">
    <source>
        <dbReference type="Google" id="ProtNLM"/>
    </source>
</evidence>
<name>A0A547Q306_9RHOB</name>
<feature type="signal peptide" evidence="1">
    <location>
        <begin position="1"/>
        <end position="23"/>
    </location>
</feature>
<reference evidence="2 3" key="1">
    <citation type="submission" date="2019-06" db="EMBL/GenBank/DDBJ databases">
        <title>Paenimaribius caenipelagi gen. nov., sp. nov., isolated from a tidal flat.</title>
        <authorList>
            <person name="Yoon J.-H."/>
        </authorList>
    </citation>
    <scope>NUCLEOTIDE SEQUENCE [LARGE SCALE GENOMIC DNA]</scope>
    <source>
        <strain evidence="2 3">JBTF-M29</strain>
    </source>
</reference>
<accession>A0A547Q306</accession>